<feature type="transmembrane region" description="Helical" evidence="1">
    <location>
        <begin position="131"/>
        <end position="156"/>
    </location>
</feature>
<protein>
    <submittedName>
        <fullName evidence="2">Uncharacterized protein</fullName>
    </submittedName>
</protein>
<evidence type="ECO:0000313" key="2">
    <source>
        <dbReference type="EMBL" id="PZG17476.1"/>
    </source>
</evidence>
<evidence type="ECO:0000256" key="1">
    <source>
        <dbReference type="SAM" id="Phobius"/>
    </source>
</evidence>
<feature type="transmembrane region" description="Helical" evidence="1">
    <location>
        <begin position="25"/>
        <end position="46"/>
    </location>
</feature>
<keyword evidence="3" id="KW-1185">Reference proteome</keyword>
<keyword evidence="1" id="KW-0472">Membrane</keyword>
<dbReference type="AlphaFoldDB" id="A0A2W2DZT8"/>
<organism evidence="2 3">
    <name type="scientific">Micromonospora craterilacus</name>
    <dbReference type="NCBI Taxonomy" id="1655439"/>
    <lineage>
        <taxon>Bacteria</taxon>
        <taxon>Bacillati</taxon>
        <taxon>Actinomycetota</taxon>
        <taxon>Actinomycetes</taxon>
        <taxon>Micromonosporales</taxon>
        <taxon>Micromonosporaceae</taxon>
        <taxon>Micromonospora</taxon>
    </lineage>
</organism>
<feature type="transmembrane region" description="Helical" evidence="1">
    <location>
        <begin position="53"/>
        <end position="72"/>
    </location>
</feature>
<name>A0A2W2DZT8_9ACTN</name>
<evidence type="ECO:0000313" key="3">
    <source>
        <dbReference type="Proteomes" id="UP000248924"/>
    </source>
</evidence>
<gene>
    <name evidence="2" type="ORF">C1I95_15575</name>
</gene>
<keyword evidence="1" id="KW-1133">Transmembrane helix</keyword>
<proteinExistence type="predicted"/>
<feature type="transmembrane region" description="Helical" evidence="1">
    <location>
        <begin position="92"/>
        <end position="119"/>
    </location>
</feature>
<keyword evidence="1" id="KW-0812">Transmembrane</keyword>
<dbReference type="EMBL" id="POTY01000087">
    <property type="protein sequence ID" value="PZG17476.1"/>
    <property type="molecule type" value="Genomic_DNA"/>
</dbReference>
<feature type="transmembrane region" description="Helical" evidence="1">
    <location>
        <begin position="196"/>
        <end position="218"/>
    </location>
</feature>
<comment type="caution">
    <text evidence="2">The sequence shown here is derived from an EMBL/GenBank/DDBJ whole genome shotgun (WGS) entry which is preliminary data.</text>
</comment>
<dbReference type="Proteomes" id="UP000248924">
    <property type="component" value="Unassembled WGS sequence"/>
</dbReference>
<accession>A0A2W2DZT8</accession>
<reference evidence="2 3" key="1">
    <citation type="submission" date="2018-01" db="EMBL/GenBank/DDBJ databases">
        <title>Draft genome sequence of Jishengella sp. NA12.</title>
        <authorList>
            <person name="Sahin N."/>
            <person name="Ay H."/>
            <person name="Saygin H."/>
        </authorList>
    </citation>
    <scope>NUCLEOTIDE SEQUENCE [LARGE SCALE GENOMIC DNA]</scope>
    <source>
        <strain evidence="2 3">NA12</strain>
    </source>
</reference>
<feature type="transmembrane region" description="Helical" evidence="1">
    <location>
        <begin position="162"/>
        <end position="184"/>
    </location>
</feature>
<sequence>MLVAGGALGLFAFVGDEVPGVVGEVILTLTSTGFAWGAAALLAGYASAHRRAALVNATAVLVLATVVYYGLILADGRRWRFGALEDGSSSAALGLASVGRATAFWLVASVAAGVSLGLLGSHIRHGTRIPASIAAGAALGLLAGEGLQFLMIFRAWDALDGFYLGRVVSAGVSVILATLGATAGLGHRRAEKSWPIFLATAVAAGAAGVLLWSQIAAIRMGL</sequence>